<evidence type="ECO:0000259" key="14">
    <source>
        <dbReference type="PROSITE" id="PS52039"/>
    </source>
</evidence>
<proteinExistence type="inferred from homology"/>
<evidence type="ECO:0000256" key="12">
    <source>
        <dbReference type="SAM" id="MobiDB-lite"/>
    </source>
</evidence>
<dbReference type="OrthoDB" id="9803554at2"/>
<dbReference type="InterPro" id="IPR023405">
    <property type="entry name" value="Topo_IA_core_domain"/>
</dbReference>
<dbReference type="InterPro" id="IPR013824">
    <property type="entry name" value="Topo_IA_cen_sub1"/>
</dbReference>
<dbReference type="PROSITE" id="PS52039">
    <property type="entry name" value="TOPO_IA_2"/>
    <property type="match status" value="1"/>
</dbReference>
<dbReference type="GO" id="GO:0003677">
    <property type="term" value="F:DNA binding"/>
    <property type="evidence" value="ECO:0007669"/>
    <property type="project" value="UniProtKB-KW"/>
</dbReference>
<keyword evidence="4" id="KW-0479">Metal-binding</keyword>
<dbReference type="RefSeq" id="WP_098194699.1">
    <property type="nucleotide sequence ID" value="NZ_CP023777.1"/>
</dbReference>
<feature type="region of interest" description="Disordered" evidence="12">
    <location>
        <begin position="429"/>
        <end position="474"/>
    </location>
</feature>
<dbReference type="InterPro" id="IPR013497">
    <property type="entry name" value="Topo_IA_cen"/>
</dbReference>
<dbReference type="Gene3D" id="1.10.290.10">
    <property type="entry name" value="Topoisomerase I, domain 4"/>
    <property type="match status" value="1"/>
</dbReference>
<reference evidence="15 16" key="1">
    <citation type="submission" date="2017-10" db="EMBL/GenBank/DDBJ databases">
        <title>Paenichitinophaga pekingensis gen. nov., sp. nov., isolated from activated sludge.</title>
        <authorList>
            <person name="Jin D."/>
            <person name="Kong X."/>
            <person name="Deng Y."/>
            <person name="Bai Z."/>
        </authorList>
    </citation>
    <scope>NUCLEOTIDE SEQUENCE [LARGE SCALE GENOMIC DNA]</scope>
    <source>
        <strain evidence="15 16">13</strain>
    </source>
</reference>
<organism evidence="15 16">
    <name type="scientific">Chitinophaga caeni</name>
    <dbReference type="NCBI Taxonomy" id="2029983"/>
    <lineage>
        <taxon>Bacteria</taxon>
        <taxon>Pseudomonadati</taxon>
        <taxon>Bacteroidota</taxon>
        <taxon>Chitinophagia</taxon>
        <taxon>Chitinophagales</taxon>
        <taxon>Chitinophagaceae</taxon>
        <taxon>Chitinophaga</taxon>
    </lineage>
</organism>
<evidence type="ECO:0000256" key="8">
    <source>
        <dbReference type="ARBA" id="ARBA00030003"/>
    </source>
</evidence>
<feature type="domain" description="Toprim" evidence="13">
    <location>
        <begin position="1"/>
        <end position="134"/>
    </location>
</feature>
<dbReference type="AlphaFoldDB" id="A0A291QWK5"/>
<keyword evidence="5" id="KW-0799">Topoisomerase</keyword>
<evidence type="ECO:0000259" key="13">
    <source>
        <dbReference type="PROSITE" id="PS50880"/>
    </source>
</evidence>
<dbReference type="Gene3D" id="3.40.50.140">
    <property type="match status" value="1"/>
</dbReference>
<dbReference type="InterPro" id="IPR003601">
    <property type="entry name" value="Topo_IA_2"/>
</dbReference>
<dbReference type="InterPro" id="IPR000380">
    <property type="entry name" value="Topo_IA"/>
</dbReference>
<dbReference type="CDD" id="cd00186">
    <property type="entry name" value="TOP1Ac"/>
    <property type="match status" value="1"/>
</dbReference>
<gene>
    <name evidence="15" type="ORF">COR50_14765</name>
</gene>
<dbReference type="GO" id="GO:0003917">
    <property type="term" value="F:DNA topoisomerase type I (single strand cut, ATP-independent) activity"/>
    <property type="evidence" value="ECO:0007669"/>
    <property type="project" value="UniProtKB-EC"/>
</dbReference>
<evidence type="ECO:0000256" key="1">
    <source>
        <dbReference type="ARBA" id="ARBA00000213"/>
    </source>
</evidence>
<dbReference type="InterPro" id="IPR003602">
    <property type="entry name" value="Topo_IA_DNA-bd_dom"/>
</dbReference>
<dbReference type="NCBIfam" id="TIGR01056">
    <property type="entry name" value="topB"/>
    <property type="match status" value="1"/>
</dbReference>
<dbReference type="CDD" id="cd03362">
    <property type="entry name" value="TOPRIM_TopoIA_TopoIII"/>
    <property type="match status" value="1"/>
</dbReference>
<evidence type="ECO:0000256" key="3">
    <source>
        <dbReference type="ARBA" id="ARBA00012891"/>
    </source>
</evidence>
<keyword evidence="7 15" id="KW-0413">Isomerase</keyword>
<comment type="catalytic activity">
    <reaction evidence="1">
        <text>ATP-independent breakage of single-stranded DNA, followed by passage and rejoining.</text>
        <dbReference type="EC" id="5.6.2.1"/>
    </reaction>
</comment>
<evidence type="ECO:0000313" key="16">
    <source>
        <dbReference type="Proteomes" id="UP000220133"/>
    </source>
</evidence>
<dbReference type="PANTHER" id="PTHR11390:SF21">
    <property type="entry name" value="DNA TOPOISOMERASE 3-ALPHA"/>
    <property type="match status" value="1"/>
</dbReference>
<evidence type="ECO:0000256" key="6">
    <source>
        <dbReference type="ARBA" id="ARBA00023125"/>
    </source>
</evidence>
<dbReference type="GO" id="GO:0006265">
    <property type="term" value="P:DNA topological change"/>
    <property type="evidence" value="ECO:0007669"/>
    <property type="project" value="InterPro"/>
</dbReference>
<dbReference type="PRINTS" id="PR00417">
    <property type="entry name" value="PRTPISMRASEI"/>
</dbReference>
<dbReference type="PANTHER" id="PTHR11390">
    <property type="entry name" value="PROKARYOTIC DNA TOPOISOMERASE"/>
    <property type="match status" value="1"/>
</dbReference>
<accession>A0A291QWK5</accession>
<evidence type="ECO:0000256" key="11">
    <source>
        <dbReference type="ARBA" id="ARBA00032877"/>
    </source>
</evidence>
<dbReference type="PROSITE" id="PS50880">
    <property type="entry name" value="TOPRIM"/>
    <property type="match status" value="1"/>
</dbReference>
<evidence type="ECO:0000256" key="4">
    <source>
        <dbReference type="ARBA" id="ARBA00022723"/>
    </source>
</evidence>
<dbReference type="SMART" id="SM00493">
    <property type="entry name" value="TOPRIM"/>
    <property type="match status" value="1"/>
</dbReference>
<dbReference type="Pfam" id="PF01751">
    <property type="entry name" value="Toprim"/>
    <property type="match status" value="1"/>
</dbReference>
<evidence type="ECO:0000256" key="7">
    <source>
        <dbReference type="ARBA" id="ARBA00023235"/>
    </source>
</evidence>
<dbReference type="InterPro" id="IPR013825">
    <property type="entry name" value="Topo_IA_cen_sub2"/>
</dbReference>
<dbReference type="GO" id="GO:0043597">
    <property type="term" value="C:cytoplasmic replication fork"/>
    <property type="evidence" value="ECO:0007669"/>
    <property type="project" value="TreeGrafter"/>
</dbReference>
<sequence>MKVCIAEKPSVARDIAEVIGAKQRKDGYFEGNGYQVTWTFGHFCTLKEPHDYFDQWKAWRLEDLPMIPTNFGIKLIENDGVKKQFGIIEKLVDACEEVINCGDAGQEGELIQRWVLLKAKCQAPVKRLWISSLTEEAIKNGFQQLKNAEQFDNLYAAGSARAIGDWLLGMNATRLFTKKFGQGKAVLSIGRVQTPTLAMIVQRQKEINAFKSEDYWELKTIYRDVEFTATIDRLKTLDKANKGLAYLKEYPFVVTSFEKKDGKEGNPKLFDLTGLQVEANKKFAFTADDTLKYIQSLYEKKLVTYPRVDTTYLSEDLHPKIAGILQDMAPYAALTAPILQQPIPKLKSVFDDKKVTDHHAIIPTGIYPSNLPYEEKRIYDLVAKRFIAAFYPECKISTTTVFGTVGQVPFKVTGKQIIEPGWKEVYANDVKEKDDNSDKKEGEEVEEKTLPHFEVGESGPHTPRIHQGKTSPPKPYTEATLLRAMETAGKQVEDEEMRELMKDNGIGRPSTRANIIETLYKRKYIEKKKKNIFATQTGMDLIDTIQSELLKSAELTGTWERKLRQIEKGEYAMDTFKSELIQMVQDLTLEVKNSQYKPITIAAEPQKTNTVPKKTTKKKESAEPGSLQCPKCSQHPLMKGKSAYGCSNFNVCGFKVPFELFGKKLTAKQIADLVTKKKTGKLKGLVVNGNAQDGRIILTADFGFGVE</sequence>
<dbReference type="GO" id="GO:0006310">
    <property type="term" value="P:DNA recombination"/>
    <property type="evidence" value="ECO:0007669"/>
    <property type="project" value="TreeGrafter"/>
</dbReference>
<dbReference type="Proteomes" id="UP000220133">
    <property type="component" value="Chromosome"/>
</dbReference>
<dbReference type="InterPro" id="IPR034144">
    <property type="entry name" value="TOPRIM_TopoIII"/>
</dbReference>
<comment type="similarity">
    <text evidence="2">Belongs to the type IA topoisomerase family.</text>
</comment>
<dbReference type="GO" id="GO:0046872">
    <property type="term" value="F:metal ion binding"/>
    <property type="evidence" value="ECO:0007669"/>
    <property type="project" value="UniProtKB-KW"/>
</dbReference>
<name>A0A291QWK5_9BACT</name>
<evidence type="ECO:0000313" key="15">
    <source>
        <dbReference type="EMBL" id="ATL48325.1"/>
    </source>
</evidence>
<evidence type="ECO:0000256" key="5">
    <source>
        <dbReference type="ARBA" id="ARBA00023029"/>
    </source>
</evidence>
<dbReference type="NCBIfam" id="NF005829">
    <property type="entry name" value="PRK07726.1"/>
    <property type="match status" value="1"/>
</dbReference>
<feature type="region of interest" description="Disordered" evidence="12">
    <location>
        <begin position="607"/>
        <end position="628"/>
    </location>
</feature>
<feature type="domain" description="Topo IA-type catalytic" evidence="14">
    <location>
        <begin position="151"/>
        <end position="588"/>
    </location>
</feature>
<evidence type="ECO:0000256" key="2">
    <source>
        <dbReference type="ARBA" id="ARBA00009446"/>
    </source>
</evidence>
<dbReference type="Pfam" id="PF01131">
    <property type="entry name" value="Topoisom_bac"/>
    <property type="match status" value="1"/>
</dbReference>
<dbReference type="SMART" id="SM00437">
    <property type="entry name" value="TOP1Ac"/>
    <property type="match status" value="1"/>
</dbReference>
<dbReference type="EMBL" id="CP023777">
    <property type="protein sequence ID" value="ATL48325.1"/>
    <property type="molecule type" value="Genomic_DNA"/>
</dbReference>
<dbReference type="SMART" id="SM00436">
    <property type="entry name" value="TOP1Bc"/>
    <property type="match status" value="1"/>
</dbReference>
<evidence type="ECO:0000256" key="10">
    <source>
        <dbReference type="ARBA" id="ARBA00032235"/>
    </source>
</evidence>
<dbReference type="EC" id="5.6.2.1" evidence="3"/>
<feature type="compositionally biased region" description="Basic and acidic residues" evidence="12">
    <location>
        <begin position="429"/>
        <end position="455"/>
    </location>
</feature>
<dbReference type="InterPro" id="IPR006171">
    <property type="entry name" value="TOPRIM_dom"/>
</dbReference>
<keyword evidence="16" id="KW-1185">Reference proteome</keyword>
<dbReference type="Gene3D" id="1.10.460.10">
    <property type="entry name" value="Topoisomerase I, domain 2"/>
    <property type="match status" value="1"/>
</dbReference>
<dbReference type="Gene3D" id="2.70.20.10">
    <property type="entry name" value="Topoisomerase I, domain 3"/>
    <property type="match status" value="1"/>
</dbReference>
<dbReference type="SUPFAM" id="SSF56712">
    <property type="entry name" value="Prokaryotic type I DNA topoisomerase"/>
    <property type="match status" value="1"/>
</dbReference>
<keyword evidence="6" id="KW-0238">DNA-binding</keyword>
<evidence type="ECO:0000256" key="9">
    <source>
        <dbReference type="ARBA" id="ARBA00031985"/>
    </source>
</evidence>
<dbReference type="InterPro" id="IPR005738">
    <property type="entry name" value="TopoIII"/>
</dbReference>
<dbReference type="KEGG" id="cbae:COR50_14765"/>
<dbReference type="InterPro" id="IPR013826">
    <property type="entry name" value="Topo_IA_cen_sub3"/>
</dbReference>
<dbReference type="GO" id="GO:0006281">
    <property type="term" value="P:DNA repair"/>
    <property type="evidence" value="ECO:0007669"/>
    <property type="project" value="TreeGrafter"/>
</dbReference>
<protein>
    <recommendedName>
        <fullName evidence="3">DNA topoisomerase</fullName>
        <ecNumber evidence="3">5.6.2.1</ecNumber>
    </recommendedName>
    <alternativeName>
        <fullName evidence="11">Omega-protein</fullName>
    </alternativeName>
    <alternativeName>
        <fullName evidence="10">Relaxing enzyme</fullName>
    </alternativeName>
    <alternativeName>
        <fullName evidence="8">Swivelase</fullName>
    </alternativeName>
    <alternativeName>
        <fullName evidence="9">Untwisting enzyme</fullName>
    </alternativeName>
</protein>